<dbReference type="PATRIC" id="fig|1315283.4.peg.1993"/>
<evidence type="ECO:0000256" key="5">
    <source>
        <dbReference type="ARBA" id="ARBA00022801"/>
    </source>
</evidence>
<evidence type="ECO:0000256" key="4">
    <source>
        <dbReference type="ARBA" id="ARBA00022763"/>
    </source>
</evidence>
<evidence type="ECO:0000259" key="17">
    <source>
        <dbReference type="PROSITE" id="PS51198"/>
    </source>
</evidence>
<keyword evidence="12 15" id="KW-0413">Isomerase</keyword>
<dbReference type="GO" id="GO:0016887">
    <property type="term" value="F:ATP hydrolysis activity"/>
    <property type="evidence" value="ECO:0007669"/>
    <property type="project" value="RHEA"/>
</dbReference>
<evidence type="ECO:0000256" key="12">
    <source>
        <dbReference type="ARBA" id="ARBA00023235"/>
    </source>
</evidence>
<evidence type="ECO:0000256" key="15">
    <source>
        <dbReference type="HAMAP-Rule" id="MF_01485"/>
    </source>
</evidence>
<dbReference type="EMBL" id="CP011034">
    <property type="protein sequence ID" value="ALS33401.1"/>
    <property type="molecule type" value="Genomic_DNA"/>
</dbReference>
<dbReference type="KEGG" id="ptn:PTRA_a2295"/>
<organism evidence="19">
    <name type="scientific">Pseudoalteromonas translucida KMM 520</name>
    <dbReference type="NCBI Taxonomy" id="1315283"/>
    <lineage>
        <taxon>Bacteria</taxon>
        <taxon>Pseudomonadati</taxon>
        <taxon>Pseudomonadota</taxon>
        <taxon>Gammaproteobacteria</taxon>
        <taxon>Alteromonadales</taxon>
        <taxon>Pseudoalteromonadaceae</taxon>
        <taxon>Pseudoalteromonas</taxon>
    </lineage>
</organism>
<dbReference type="SUPFAM" id="SSF52980">
    <property type="entry name" value="Restriction endonuclease-like"/>
    <property type="match status" value="1"/>
</dbReference>
<proteinExistence type="inferred from homology"/>
<dbReference type="PANTHER" id="PTHR11070">
    <property type="entry name" value="UVRD / RECB / PCRA DNA HELICASE FAMILY MEMBER"/>
    <property type="match status" value="1"/>
</dbReference>
<dbReference type="GO" id="GO:0000287">
    <property type="term" value="F:magnesium ion binding"/>
    <property type="evidence" value="ECO:0007669"/>
    <property type="project" value="UniProtKB-UniRule"/>
</dbReference>
<comment type="catalytic activity">
    <reaction evidence="15">
        <text>Exonucleolytic cleavage (in the presence of ATP) in either 5'- to 3'- or 3'- to 5'-direction to yield 5'-phosphooligonucleotides.</text>
        <dbReference type="EC" id="3.1.11.5"/>
    </reaction>
</comment>
<protein>
    <recommendedName>
        <fullName evidence="15">RecBCD enzyme subunit RecB</fullName>
        <ecNumber evidence="15">3.1.11.5</ecNumber>
        <ecNumber evidence="15">5.6.2.4</ecNumber>
    </recommendedName>
    <alternativeName>
        <fullName evidence="15">DNA 3'-5' helicase subunit RecB</fullName>
    </alternativeName>
    <alternativeName>
        <fullName evidence="15">Exonuclease V subunit RecB</fullName>
        <shortName evidence="15">ExoV subunit RecB</shortName>
    </alternativeName>
    <alternativeName>
        <fullName evidence="15">Helicase/nuclease RecBCD subunit RecB</fullName>
    </alternativeName>
</protein>
<dbReference type="PROSITE" id="PS51198">
    <property type="entry name" value="UVRD_HELICASE_ATP_BIND"/>
    <property type="match status" value="1"/>
</dbReference>
<dbReference type="InterPro" id="IPR004586">
    <property type="entry name" value="RecB"/>
</dbReference>
<keyword evidence="4 15" id="KW-0227">DNA damage</keyword>
<feature type="binding site" evidence="15">
    <location>
        <position position="1123"/>
    </location>
    <ligand>
        <name>Mg(2+)</name>
        <dbReference type="ChEBI" id="CHEBI:18420"/>
    </ligand>
</feature>
<feature type="binding site" evidence="15">
    <location>
        <position position="1110"/>
    </location>
    <ligand>
        <name>Mg(2+)</name>
        <dbReference type="ChEBI" id="CHEBI:18420"/>
    </ligand>
</feature>
<feature type="region of interest" description="DNA-binding and helicase activity, interacts with RecC" evidence="15">
    <location>
        <begin position="1"/>
        <end position="882"/>
    </location>
</feature>
<keyword evidence="2 15" id="KW-0479">Metal-binding</keyword>
<reference evidence="19 20" key="1">
    <citation type="submission" date="2015-03" db="EMBL/GenBank/DDBJ databases">
        <authorList>
            <person name="Murphy D."/>
        </authorList>
    </citation>
    <scope>NUCLEOTIDE SEQUENCE [LARGE SCALE GENOMIC DNA]</scope>
    <source>
        <strain evidence="19 20">KMM 520</strain>
    </source>
</reference>
<dbReference type="OrthoDB" id="9810135at2"/>
<accession>A0A0U2X0H5</accession>
<dbReference type="GO" id="GO:0008854">
    <property type="term" value="F:exodeoxyribonuclease V activity"/>
    <property type="evidence" value="ECO:0007669"/>
    <property type="project" value="UniProtKB-EC"/>
</dbReference>
<dbReference type="InterPro" id="IPR014016">
    <property type="entry name" value="UvrD-like_ATP-bd"/>
</dbReference>
<feature type="domain" description="UvrD-like helicase C-terminal" evidence="18">
    <location>
        <begin position="488"/>
        <end position="753"/>
    </location>
</feature>
<keyword evidence="10 15" id="KW-0238">DNA-binding</keyword>
<evidence type="ECO:0000256" key="13">
    <source>
        <dbReference type="ARBA" id="ARBA00034617"/>
    </source>
</evidence>
<feature type="region of interest" description="Nuclease activity, interacts with RecD and RecA" evidence="15">
    <location>
        <begin position="910"/>
        <end position="1218"/>
    </location>
</feature>
<dbReference type="Gene3D" id="3.40.50.300">
    <property type="entry name" value="P-loop containing nucleotide triphosphate hydrolases"/>
    <property type="match status" value="2"/>
</dbReference>
<dbReference type="SUPFAM" id="SSF52540">
    <property type="entry name" value="P-loop containing nucleoside triphosphate hydrolases"/>
    <property type="match status" value="1"/>
</dbReference>
<evidence type="ECO:0000256" key="6">
    <source>
        <dbReference type="ARBA" id="ARBA00022806"/>
    </source>
</evidence>
<dbReference type="CDD" id="cd22352">
    <property type="entry name" value="RecB_C-like"/>
    <property type="match status" value="1"/>
</dbReference>
<keyword evidence="1 15" id="KW-0540">Nuclease</keyword>
<comment type="domain">
    <text evidence="15">The C-terminal domain has nuclease activity and interacts with RecD. It interacts with RecA, facilitating its loading onto ssDNA.</text>
</comment>
<comment type="domain">
    <text evidence="15">The N-terminal DNA-binding domain is a ssDNA-dependent ATPase and has ATP-dependent 3'-5' helicase function. This domain interacts with RecC.</text>
</comment>
<comment type="similarity">
    <text evidence="15">Belongs to the helicase family. UvrD subfamily.</text>
</comment>
<dbReference type="GO" id="GO:0003677">
    <property type="term" value="F:DNA binding"/>
    <property type="evidence" value="ECO:0007669"/>
    <property type="project" value="UniProtKB-UniRule"/>
</dbReference>
<evidence type="ECO:0000256" key="14">
    <source>
        <dbReference type="ARBA" id="ARBA00048988"/>
    </source>
</evidence>
<dbReference type="GO" id="GO:0009338">
    <property type="term" value="C:exodeoxyribonuclease V complex"/>
    <property type="evidence" value="ECO:0007669"/>
    <property type="project" value="TreeGrafter"/>
</dbReference>
<evidence type="ECO:0000256" key="10">
    <source>
        <dbReference type="ARBA" id="ARBA00023125"/>
    </source>
</evidence>
<dbReference type="Pfam" id="PF13361">
    <property type="entry name" value="UvrD_C"/>
    <property type="match status" value="1"/>
</dbReference>
<feature type="binding site" evidence="15">
    <location>
        <position position="966"/>
    </location>
    <ligand>
        <name>Mg(2+)</name>
        <dbReference type="ChEBI" id="CHEBI:18420"/>
    </ligand>
</feature>
<keyword evidence="5 15" id="KW-0378">Hydrolase</keyword>
<evidence type="ECO:0000256" key="9">
    <source>
        <dbReference type="ARBA" id="ARBA00022842"/>
    </source>
</evidence>
<sequence length="1218" mass="135803">MQALNPLTMPLTGQSLIEASAGTGKTYTITGLYLRYLLGMQIAYDANSLLNKPLSVEQILVVTFTDAATQEIKDRVRNRIITARDALLGQDPKDELIAGVIAAVDDKHRAFDLLDAAAKSMDEAAIFTIHGFCQRMLKQHAFESGVAFNLEFILDERDILLETIKDFWRAFVYPLNKEKTDAILGVFAAPEALFGKVSSILNKANAQITPQVNLDDVWQARDEYISRIPAFKKAVLEQEFIAAIKSSGLSGSKTPGRKGSLAALEAFCLGGDLFFEFGTSKYSFEIWSSENLSDISNYKKNQPLFTHSLLSQFDELAALNNTINQGLAIAVVQHAAKWVKAAVIKRKQEQSVITPDDLLSNLHSALNNEQGNVLAQKIAQLFPVAMIDEFQDTDPIQYGIFSKIYQQEHTTLAMIGDPKQAIYGFRGADIFTYIGAKEAVQKQQQFTLGTNFRSSSDVVSSVNSLFGKHANSFIYNDAIPFNAVAAKGKKADESFLIDGQPATAFEFCVFSDTAADEKNKPTGKAIGQQHLATFFANKIVTLLTQAEQGRACIGEKPVSAADICILVRDRVEAQIIKKALSNAKIASVYLSRESVFNQELSHHLLNFLTALHGQYDESLLRGVLAGPLFCLSYNEIYALADDEAQWQEHLNFFAQLSHIWNKQGAMAMLERLMSHNQLSAKWQGLGYNVERWLTDFRHLGEILQQKQIELEGTLRLLRWFAQKVSQQDGETVQVRLESDANLVKIVTMHASKGLEYPLVFMPFASGYRETKEALYHNNGTLIYDLSKGDDALQKAEQERLAEDLRLLYVALTRAVHFCAIGMYNIGQGQSSRLAIQSSALGHVLFAGLEITSSQIWRNHLADFCSEHTGMDYQQFTSEDLLAQGTLDFNNSADAQQILSINNVTASIERNWRATSFSALSFKKHIDHLAPGRSDEDHEKDEFAVQEDEAPSVYSFPKGAKPGSCLHEIFEQIDFTSPIEHPVSKEHNLADVIKRSLEKYHISEHWQDITQQWILDVLACPLNGDSNVNTDASGNSTSGNNISGNSSLVNSNGLSLSQLAPSDCLVEMEFNLPLKSLSAPQLNEILIKHFGFEHSKLEFSHVKGLLKGFIDLIFCYQGKYYILDYKSNYLGSNAADYEHDMLEQAMSSHQYHLQYLIYTVALHRLLKQRIADYSAETHLGGVYYTFLRGMPAGQGVYFKKLTTEQVTILDSLFSQGAML</sequence>
<evidence type="ECO:0000256" key="16">
    <source>
        <dbReference type="PROSITE-ProRule" id="PRU00560"/>
    </source>
</evidence>
<evidence type="ECO:0000256" key="11">
    <source>
        <dbReference type="ARBA" id="ARBA00023204"/>
    </source>
</evidence>
<keyword evidence="8 15" id="KW-0067">ATP-binding</keyword>
<dbReference type="InterPro" id="IPR014017">
    <property type="entry name" value="DNA_helicase_UvrD-like_C"/>
</dbReference>
<dbReference type="InterPro" id="IPR000212">
    <property type="entry name" value="DNA_helicase_UvrD/REP"/>
</dbReference>
<evidence type="ECO:0000256" key="3">
    <source>
        <dbReference type="ARBA" id="ARBA00022741"/>
    </source>
</evidence>
<name>A0A0U2X0H5_9GAMM</name>
<comment type="cofactor">
    <cofactor evidence="15">
        <name>Mg(2+)</name>
        <dbReference type="ChEBI" id="CHEBI:18420"/>
    </cofactor>
    <text evidence="15">Binds 1 Mg(2+) ion per subunit.</text>
</comment>
<comment type="miscellaneous">
    <text evidence="15">In the RecBCD complex, RecB has a slow 3'-5' helicase, an exonuclease activity and loads RecA onto ssDNA, RecD has a fast 5'-3' helicase activity, while RecC stimulates the ATPase and processivity of the RecB helicase and contributes to recognition of the Chi site.</text>
</comment>
<dbReference type="PANTHER" id="PTHR11070:SF23">
    <property type="entry name" value="RECBCD ENZYME SUBUNIT RECB"/>
    <property type="match status" value="1"/>
</dbReference>
<dbReference type="NCBIfam" id="TIGR00609">
    <property type="entry name" value="recB"/>
    <property type="match status" value="1"/>
</dbReference>
<dbReference type="RefSeq" id="WP_058373656.1">
    <property type="nucleotide sequence ID" value="NZ_CP011034.1"/>
</dbReference>
<dbReference type="Pfam" id="PF00580">
    <property type="entry name" value="UvrD-helicase"/>
    <property type="match status" value="1"/>
</dbReference>
<evidence type="ECO:0000256" key="8">
    <source>
        <dbReference type="ARBA" id="ARBA00022840"/>
    </source>
</evidence>
<evidence type="ECO:0000256" key="7">
    <source>
        <dbReference type="ARBA" id="ARBA00022839"/>
    </source>
</evidence>
<dbReference type="HAMAP" id="MF_01485">
    <property type="entry name" value="RecB"/>
    <property type="match status" value="1"/>
</dbReference>
<comment type="function">
    <text evidence="15">A helicase/nuclease that prepares dsDNA breaks (DSB) for recombinational DNA repair. Binds to DSBs and unwinds DNA via a highly rapid and processive ATP-dependent bidirectional helicase activity. Unwinds dsDNA until it encounters a Chi (crossover hotspot instigator) sequence from the 3' direction. Cuts ssDNA a few nucleotides 3' to the Chi site. The properties and activities of the enzyme are changed at Chi. The Chi-altered holoenzyme produces a long 3'-ssDNA overhang and facilitates RecA-binding to the ssDNA for homologous DNA recombination and repair. Holoenzyme degrades any linearized DNA that is unable to undergo homologous recombination. In the holoenzyme this subunit contributes ATPase, 3'-5' helicase, exonuclease activity and loads RecA onto ssDNA.</text>
</comment>
<dbReference type="Gene3D" id="1.10.3170.10">
    <property type="entry name" value="Recbcd, chain B, domain 2"/>
    <property type="match status" value="1"/>
</dbReference>
<keyword evidence="11 15" id="KW-0234">DNA repair</keyword>
<evidence type="ECO:0000259" key="18">
    <source>
        <dbReference type="PROSITE" id="PS51217"/>
    </source>
</evidence>
<dbReference type="InterPro" id="IPR011604">
    <property type="entry name" value="PDDEXK-like_dom_sf"/>
</dbReference>
<dbReference type="Gene3D" id="3.90.320.10">
    <property type="match status" value="1"/>
</dbReference>
<gene>
    <name evidence="15 19" type="primary">recB</name>
    <name evidence="19" type="ORF">PTRA_a2295</name>
</gene>
<keyword evidence="7 15" id="KW-0269">Exonuclease</keyword>
<comment type="catalytic activity">
    <reaction evidence="13 15">
        <text>Couples ATP hydrolysis with the unwinding of duplex DNA by translocating in the 3'-5' direction.</text>
        <dbReference type="EC" id="5.6.2.4"/>
    </reaction>
</comment>
<evidence type="ECO:0000313" key="19">
    <source>
        <dbReference type="EMBL" id="ALS33401.1"/>
    </source>
</evidence>
<dbReference type="EC" id="3.1.11.5" evidence="15"/>
<dbReference type="AlphaFoldDB" id="A0A0U2X0H5"/>
<evidence type="ECO:0000313" key="20">
    <source>
        <dbReference type="Proteomes" id="UP000065261"/>
    </source>
</evidence>
<dbReference type="GO" id="GO:0043138">
    <property type="term" value="F:3'-5' DNA helicase activity"/>
    <property type="evidence" value="ECO:0007669"/>
    <property type="project" value="UniProtKB-UniRule"/>
</dbReference>
<dbReference type="Gene3D" id="1.10.486.10">
    <property type="entry name" value="PCRA, domain 4"/>
    <property type="match status" value="1"/>
</dbReference>
<keyword evidence="9 15" id="KW-0460">Magnesium</keyword>
<dbReference type="PROSITE" id="PS51217">
    <property type="entry name" value="UVRD_HELICASE_CTER"/>
    <property type="match status" value="1"/>
</dbReference>
<feature type="domain" description="UvrD-like helicase ATP-binding" evidence="17">
    <location>
        <begin position="1"/>
        <end position="455"/>
    </location>
</feature>
<comment type="catalytic activity">
    <reaction evidence="14 15">
        <text>ATP + H2O = ADP + phosphate + H(+)</text>
        <dbReference type="Rhea" id="RHEA:13065"/>
        <dbReference type="ChEBI" id="CHEBI:15377"/>
        <dbReference type="ChEBI" id="CHEBI:15378"/>
        <dbReference type="ChEBI" id="CHEBI:30616"/>
        <dbReference type="ChEBI" id="CHEBI:43474"/>
        <dbReference type="ChEBI" id="CHEBI:456216"/>
        <dbReference type="EC" id="5.6.2.4"/>
    </reaction>
</comment>
<dbReference type="EC" id="5.6.2.4" evidence="15"/>
<comment type="subunit">
    <text evidence="15">Heterotrimer of RecB, RecC and RecD. All subunits contribute to DNA-binding. Interacts with RecA.</text>
</comment>
<evidence type="ECO:0000256" key="2">
    <source>
        <dbReference type="ARBA" id="ARBA00022723"/>
    </source>
</evidence>
<feature type="active site" description="For nuclease activity" evidence="15">
    <location>
        <position position="1123"/>
    </location>
</feature>
<dbReference type="GO" id="GO:0000724">
    <property type="term" value="P:double-strand break repair via homologous recombination"/>
    <property type="evidence" value="ECO:0007669"/>
    <property type="project" value="UniProtKB-UniRule"/>
</dbReference>
<dbReference type="GO" id="GO:0005829">
    <property type="term" value="C:cytosol"/>
    <property type="evidence" value="ECO:0007669"/>
    <property type="project" value="TreeGrafter"/>
</dbReference>
<dbReference type="InterPro" id="IPR027417">
    <property type="entry name" value="P-loop_NTPase"/>
</dbReference>
<evidence type="ECO:0000256" key="1">
    <source>
        <dbReference type="ARBA" id="ARBA00022722"/>
    </source>
</evidence>
<dbReference type="Proteomes" id="UP000065261">
    <property type="component" value="Chromosome I"/>
</dbReference>
<keyword evidence="6 15" id="KW-0347">Helicase</keyword>
<dbReference type="InterPro" id="IPR011335">
    <property type="entry name" value="Restrct_endonuc-II-like"/>
</dbReference>
<feature type="binding site" evidence="16">
    <location>
        <begin position="19"/>
        <end position="26"/>
    </location>
    <ligand>
        <name>ATP</name>
        <dbReference type="ChEBI" id="CHEBI:30616"/>
    </ligand>
</feature>
<dbReference type="GO" id="GO:0005524">
    <property type="term" value="F:ATP binding"/>
    <property type="evidence" value="ECO:0007669"/>
    <property type="project" value="UniProtKB-UniRule"/>
</dbReference>
<keyword evidence="3 15" id="KW-0547">Nucleotide-binding</keyword>